<sequence length="66" mass="7268">MSKTLRWLEYLLSSIAALMGVQSQKNREADFKQKSAFGFLINGIVLVAIFILLLIAVVKLAISLAT</sequence>
<dbReference type="InterPro" id="IPR021344">
    <property type="entry name" value="DUF2970"/>
</dbReference>
<dbReference type="Pfam" id="PF11174">
    <property type="entry name" value="DUF2970"/>
    <property type="match status" value="1"/>
</dbReference>
<name>A0ABY7AL37_9ALTE</name>
<keyword evidence="1" id="KW-0472">Membrane</keyword>
<reference evidence="2" key="1">
    <citation type="submission" date="2022-10" db="EMBL/GenBank/DDBJ databases">
        <title>Catenovulum adriacola sp. nov. isolated in the Harbour of Susak.</title>
        <authorList>
            <person name="Schoch T."/>
            <person name="Reich S.J."/>
            <person name="Stoeferle S."/>
            <person name="Flaiz M."/>
            <person name="Kazda M."/>
            <person name="Riedel C.U."/>
            <person name="Duerre P."/>
        </authorList>
    </citation>
    <scope>NUCLEOTIDE SEQUENCE</scope>
    <source>
        <strain evidence="2">TS8</strain>
    </source>
</reference>
<evidence type="ECO:0000256" key="1">
    <source>
        <dbReference type="SAM" id="Phobius"/>
    </source>
</evidence>
<dbReference type="RefSeq" id="WP_268074569.1">
    <property type="nucleotide sequence ID" value="NZ_CP109965.1"/>
</dbReference>
<keyword evidence="3" id="KW-1185">Reference proteome</keyword>
<protein>
    <submittedName>
        <fullName evidence="2">DUF2970 domain-containing protein</fullName>
    </submittedName>
</protein>
<feature type="transmembrane region" description="Helical" evidence="1">
    <location>
        <begin position="39"/>
        <end position="62"/>
    </location>
</feature>
<keyword evidence="1" id="KW-0812">Transmembrane</keyword>
<gene>
    <name evidence="2" type="ORF">OLW01_00140</name>
</gene>
<dbReference type="EMBL" id="CP109965">
    <property type="protein sequence ID" value="WAJ70267.1"/>
    <property type="molecule type" value="Genomic_DNA"/>
</dbReference>
<proteinExistence type="predicted"/>
<dbReference type="Proteomes" id="UP001163726">
    <property type="component" value="Chromosome"/>
</dbReference>
<organism evidence="2 3">
    <name type="scientific">Catenovulum adriaticum</name>
    <dbReference type="NCBI Taxonomy" id="2984846"/>
    <lineage>
        <taxon>Bacteria</taxon>
        <taxon>Pseudomonadati</taxon>
        <taxon>Pseudomonadota</taxon>
        <taxon>Gammaproteobacteria</taxon>
        <taxon>Alteromonadales</taxon>
        <taxon>Alteromonadaceae</taxon>
        <taxon>Catenovulum</taxon>
    </lineage>
</organism>
<evidence type="ECO:0000313" key="3">
    <source>
        <dbReference type="Proteomes" id="UP001163726"/>
    </source>
</evidence>
<evidence type="ECO:0000313" key="2">
    <source>
        <dbReference type="EMBL" id="WAJ70267.1"/>
    </source>
</evidence>
<accession>A0ABY7AL37</accession>
<keyword evidence="1" id="KW-1133">Transmembrane helix</keyword>